<evidence type="ECO:0000313" key="3">
    <source>
        <dbReference type="Proteomes" id="UP001430953"/>
    </source>
</evidence>
<evidence type="ECO:0000256" key="1">
    <source>
        <dbReference type="SAM" id="MobiDB-lite"/>
    </source>
</evidence>
<comment type="caution">
    <text evidence="2">The sequence shown here is derived from an EMBL/GenBank/DDBJ whole genome shotgun (WGS) entry which is preliminary data.</text>
</comment>
<reference evidence="2 3" key="1">
    <citation type="submission" date="2023-03" db="EMBL/GenBank/DDBJ databases">
        <title>High recombination rates correlate with genetic variation in Cardiocondyla obscurior ants.</title>
        <authorList>
            <person name="Errbii M."/>
        </authorList>
    </citation>
    <scope>NUCLEOTIDE SEQUENCE [LARGE SCALE GENOMIC DNA]</scope>
    <source>
        <strain evidence="2">Alpha-2009</strain>
        <tissue evidence="2">Whole body</tissue>
    </source>
</reference>
<name>A0AAW2G5Z4_9HYME</name>
<keyword evidence="3" id="KW-1185">Reference proteome</keyword>
<protein>
    <submittedName>
        <fullName evidence="2">Uncharacterized protein</fullName>
    </submittedName>
</protein>
<dbReference type="EMBL" id="JADYXP020000005">
    <property type="protein sequence ID" value="KAL0123448.1"/>
    <property type="molecule type" value="Genomic_DNA"/>
</dbReference>
<organism evidence="2 3">
    <name type="scientific">Cardiocondyla obscurior</name>
    <dbReference type="NCBI Taxonomy" id="286306"/>
    <lineage>
        <taxon>Eukaryota</taxon>
        <taxon>Metazoa</taxon>
        <taxon>Ecdysozoa</taxon>
        <taxon>Arthropoda</taxon>
        <taxon>Hexapoda</taxon>
        <taxon>Insecta</taxon>
        <taxon>Pterygota</taxon>
        <taxon>Neoptera</taxon>
        <taxon>Endopterygota</taxon>
        <taxon>Hymenoptera</taxon>
        <taxon>Apocrita</taxon>
        <taxon>Aculeata</taxon>
        <taxon>Formicoidea</taxon>
        <taxon>Formicidae</taxon>
        <taxon>Myrmicinae</taxon>
        <taxon>Cardiocondyla</taxon>
    </lineage>
</organism>
<dbReference type="Proteomes" id="UP001430953">
    <property type="component" value="Unassembled WGS sequence"/>
</dbReference>
<sequence length="83" mass="9709">MARDSKDSVERRKCMWRTWSRLEQRNLPRGLLARNLFRRAQDISFTRSRCANTAIASVQSNEGIDRKRGGGRKENSPPRYREG</sequence>
<proteinExistence type="predicted"/>
<accession>A0AAW2G5Z4</accession>
<dbReference type="AlphaFoldDB" id="A0AAW2G5Z4"/>
<feature type="compositionally biased region" description="Basic and acidic residues" evidence="1">
    <location>
        <begin position="63"/>
        <end position="83"/>
    </location>
</feature>
<gene>
    <name evidence="2" type="ORF">PUN28_005751</name>
</gene>
<evidence type="ECO:0000313" key="2">
    <source>
        <dbReference type="EMBL" id="KAL0123448.1"/>
    </source>
</evidence>
<feature type="region of interest" description="Disordered" evidence="1">
    <location>
        <begin position="60"/>
        <end position="83"/>
    </location>
</feature>